<keyword evidence="3" id="KW-1185">Reference proteome</keyword>
<comment type="caution">
    <text evidence="2">The sequence shown here is derived from an EMBL/GenBank/DDBJ whole genome shotgun (WGS) entry which is preliminary data.</text>
</comment>
<evidence type="ECO:0000313" key="3">
    <source>
        <dbReference type="Proteomes" id="UP000217083"/>
    </source>
</evidence>
<gene>
    <name evidence="2" type="ORF">CIB95_03005</name>
</gene>
<reference evidence="2 3" key="2">
    <citation type="submission" date="2017-09" db="EMBL/GenBank/DDBJ databases">
        <title>Bacillus patelloidae sp. nov., isolated from the intestinal tract of a marine limpet.</title>
        <authorList>
            <person name="Liu R."/>
            <person name="Dong C."/>
            <person name="Shao Z."/>
        </authorList>
    </citation>
    <scope>NUCLEOTIDE SEQUENCE [LARGE SCALE GENOMIC DNA]</scope>
    <source>
        <strain evidence="2 3">SA5d-4</strain>
    </source>
</reference>
<dbReference type="Gene3D" id="2.40.50.660">
    <property type="match status" value="1"/>
</dbReference>
<protein>
    <recommendedName>
        <fullName evidence="4">DUF2500 domain-containing protein</fullName>
    </recommendedName>
</protein>
<reference evidence="3" key="1">
    <citation type="submission" date="2017-08" db="EMBL/GenBank/DDBJ databases">
        <authorList>
            <person name="Huang Z."/>
        </authorList>
    </citation>
    <scope>NUCLEOTIDE SEQUENCE [LARGE SCALE GENOMIC DNA]</scope>
    <source>
        <strain evidence="3">SA5d-4</strain>
    </source>
</reference>
<dbReference type="Proteomes" id="UP000217083">
    <property type="component" value="Unassembled WGS sequence"/>
</dbReference>
<sequence length="124" mass="14150">MFEDSSTDFMFTFGPIFIATIFFIVISVFIIIIITGIMQWTKNNKAPKLNVNAKIITKRTAVKGGGESRAYTKYYVTFEMESGDRMELQVKGNDFGVLAEGDEGELYFQGTRYLGFDRTRIKEL</sequence>
<organism evidence="2 3">
    <name type="scientific">Lottiidibacillus patelloidae</name>
    <dbReference type="NCBI Taxonomy" id="2670334"/>
    <lineage>
        <taxon>Bacteria</taxon>
        <taxon>Bacillati</taxon>
        <taxon>Bacillota</taxon>
        <taxon>Bacilli</taxon>
        <taxon>Bacillales</taxon>
        <taxon>Bacillaceae</taxon>
        <taxon>Lottiidibacillus</taxon>
    </lineage>
</organism>
<accession>A0A263BYA5</accession>
<keyword evidence="1" id="KW-0472">Membrane</keyword>
<proteinExistence type="predicted"/>
<keyword evidence="1" id="KW-1133">Transmembrane helix</keyword>
<evidence type="ECO:0008006" key="4">
    <source>
        <dbReference type="Google" id="ProtNLM"/>
    </source>
</evidence>
<dbReference type="EMBL" id="NPIA01000001">
    <property type="protein sequence ID" value="OZM58552.1"/>
    <property type="molecule type" value="Genomic_DNA"/>
</dbReference>
<evidence type="ECO:0000313" key="2">
    <source>
        <dbReference type="EMBL" id="OZM58552.1"/>
    </source>
</evidence>
<dbReference type="RefSeq" id="WP_094921610.1">
    <property type="nucleotide sequence ID" value="NZ_NPIA01000001.1"/>
</dbReference>
<keyword evidence="1" id="KW-0812">Transmembrane</keyword>
<name>A0A263BYA5_9BACI</name>
<dbReference type="AlphaFoldDB" id="A0A263BYA5"/>
<dbReference type="Pfam" id="PF10694">
    <property type="entry name" value="DUF2500"/>
    <property type="match status" value="1"/>
</dbReference>
<dbReference type="InterPro" id="IPR019635">
    <property type="entry name" value="DUF2500"/>
</dbReference>
<feature type="transmembrane region" description="Helical" evidence="1">
    <location>
        <begin position="12"/>
        <end position="38"/>
    </location>
</feature>
<evidence type="ECO:0000256" key="1">
    <source>
        <dbReference type="SAM" id="Phobius"/>
    </source>
</evidence>